<reference evidence="2 3" key="1">
    <citation type="submission" date="2024-02" db="EMBL/GenBank/DDBJ databases">
        <title>High-quality chromosome-scale genome assembly of Pensacola bahiagrass (Paspalum notatum Flugge var. saurae).</title>
        <authorList>
            <person name="Vega J.M."/>
            <person name="Podio M."/>
            <person name="Orjuela J."/>
            <person name="Siena L.A."/>
            <person name="Pessino S.C."/>
            <person name="Combes M.C."/>
            <person name="Mariac C."/>
            <person name="Albertini E."/>
            <person name="Pupilli F."/>
            <person name="Ortiz J.P.A."/>
            <person name="Leblanc O."/>
        </authorList>
    </citation>
    <scope>NUCLEOTIDE SEQUENCE [LARGE SCALE GENOMIC DNA]</scope>
    <source>
        <strain evidence="2">R1</strain>
        <tissue evidence="2">Leaf</tissue>
    </source>
</reference>
<dbReference type="InterPro" id="IPR013103">
    <property type="entry name" value="RVT_2"/>
</dbReference>
<accession>A0AAQ3T0R7</accession>
<organism evidence="2 3">
    <name type="scientific">Paspalum notatum var. saurae</name>
    <dbReference type="NCBI Taxonomy" id="547442"/>
    <lineage>
        <taxon>Eukaryota</taxon>
        <taxon>Viridiplantae</taxon>
        <taxon>Streptophyta</taxon>
        <taxon>Embryophyta</taxon>
        <taxon>Tracheophyta</taxon>
        <taxon>Spermatophyta</taxon>
        <taxon>Magnoliopsida</taxon>
        <taxon>Liliopsida</taxon>
        <taxon>Poales</taxon>
        <taxon>Poaceae</taxon>
        <taxon>PACMAD clade</taxon>
        <taxon>Panicoideae</taxon>
        <taxon>Andropogonodae</taxon>
        <taxon>Paspaleae</taxon>
        <taxon>Paspalinae</taxon>
        <taxon>Paspalum</taxon>
    </lineage>
</organism>
<dbReference type="EMBL" id="CP144747">
    <property type="protein sequence ID" value="WVZ64529.1"/>
    <property type="molecule type" value="Genomic_DNA"/>
</dbReference>
<keyword evidence="3" id="KW-1185">Reference proteome</keyword>
<dbReference type="Pfam" id="PF07727">
    <property type="entry name" value="RVT_2"/>
    <property type="match status" value="1"/>
</dbReference>
<dbReference type="PANTHER" id="PTHR11439">
    <property type="entry name" value="GAG-POL-RELATED RETROTRANSPOSON"/>
    <property type="match status" value="1"/>
</dbReference>
<proteinExistence type="predicted"/>
<dbReference type="Proteomes" id="UP001341281">
    <property type="component" value="Chromosome 03"/>
</dbReference>
<gene>
    <name evidence="2" type="ORF">U9M48_014030</name>
</gene>
<evidence type="ECO:0000259" key="1">
    <source>
        <dbReference type="Pfam" id="PF07727"/>
    </source>
</evidence>
<dbReference type="AlphaFoldDB" id="A0AAQ3T0R7"/>
<evidence type="ECO:0000313" key="3">
    <source>
        <dbReference type="Proteomes" id="UP001341281"/>
    </source>
</evidence>
<feature type="domain" description="Reverse transcriptase Ty1/copia-type" evidence="1">
    <location>
        <begin position="2"/>
        <end position="72"/>
    </location>
</feature>
<protein>
    <recommendedName>
        <fullName evidence="1">Reverse transcriptase Ty1/copia-type domain-containing protein</fullName>
    </recommendedName>
</protein>
<dbReference type="PANTHER" id="PTHR11439:SF455">
    <property type="entry name" value="RLK (RECEPTOR-LIKE PROTEIN KINASE) 8, PUTATIVE-RELATED"/>
    <property type="match status" value="1"/>
</dbReference>
<dbReference type="CDD" id="cd09272">
    <property type="entry name" value="RNase_HI_RT_Ty1"/>
    <property type="match status" value="1"/>
</dbReference>
<sequence>MLGFRTSTADTSLFFFQQDGVTMYLLVYVDDIILVSLQTSAVDGLLHNLRVDFSLNDLGSLHYFLGIEVSCSDDDSILMSRINMHLSLFIELDLLIVNRCHSIQGKVRLWMMLQPLGLTLTRPDLSFAVNKVCQYLHKPMTTHYSAMKRILRYVSGTVGYGLKVVKSESNLVSTFSDADWAGCSDNRCSMVGVFLGSNLISWSARKQPTVSRSSTEAE</sequence>
<evidence type="ECO:0000313" key="2">
    <source>
        <dbReference type="EMBL" id="WVZ64529.1"/>
    </source>
</evidence>
<name>A0AAQ3T0R7_PASNO</name>